<evidence type="ECO:0000313" key="3">
    <source>
        <dbReference type="EMBL" id="KAF1999179.1"/>
    </source>
</evidence>
<reference evidence="3" key="1">
    <citation type="journal article" date="2020" name="Stud. Mycol.">
        <title>101 Dothideomycetes genomes: a test case for predicting lifestyles and emergence of pathogens.</title>
        <authorList>
            <person name="Haridas S."/>
            <person name="Albert R."/>
            <person name="Binder M."/>
            <person name="Bloem J."/>
            <person name="Labutti K."/>
            <person name="Salamov A."/>
            <person name="Andreopoulos B."/>
            <person name="Baker S."/>
            <person name="Barry K."/>
            <person name="Bills G."/>
            <person name="Bluhm B."/>
            <person name="Cannon C."/>
            <person name="Castanera R."/>
            <person name="Culley D."/>
            <person name="Daum C."/>
            <person name="Ezra D."/>
            <person name="Gonzalez J."/>
            <person name="Henrissat B."/>
            <person name="Kuo A."/>
            <person name="Liang C."/>
            <person name="Lipzen A."/>
            <person name="Lutzoni F."/>
            <person name="Magnuson J."/>
            <person name="Mondo S."/>
            <person name="Nolan M."/>
            <person name="Ohm R."/>
            <person name="Pangilinan J."/>
            <person name="Park H.-J."/>
            <person name="Ramirez L."/>
            <person name="Alfaro M."/>
            <person name="Sun H."/>
            <person name="Tritt A."/>
            <person name="Yoshinaga Y."/>
            <person name="Zwiers L.-H."/>
            <person name="Turgeon B."/>
            <person name="Goodwin S."/>
            <person name="Spatafora J."/>
            <person name="Crous P."/>
            <person name="Grigoriev I."/>
        </authorList>
    </citation>
    <scope>NUCLEOTIDE SEQUENCE</scope>
    <source>
        <strain evidence="3">CBS 123094</strain>
    </source>
</reference>
<name>A0A6A5WEF5_9PLEO</name>
<dbReference type="SUPFAM" id="SSF51735">
    <property type="entry name" value="NAD(P)-binding Rossmann-fold domains"/>
    <property type="match status" value="1"/>
</dbReference>
<organism evidence="3 4">
    <name type="scientific">Amniculicola lignicola CBS 123094</name>
    <dbReference type="NCBI Taxonomy" id="1392246"/>
    <lineage>
        <taxon>Eukaryota</taxon>
        <taxon>Fungi</taxon>
        <taxon>Dikarya</taxon>
        <taxon>Ascomycota</taxon>
        <taxon>Pezizomycotina</taxon>
        <taxon>Dothideomycetes</taxon>
        <taxon>Pleosporomycetidae</taxon>
        <taxon>Pleosporales</taxon>
        <taxon>Amniculicolaceae</taxon>
        <taxon>Amniculicola</taxon>
    </lineage>
</organism>
<dbReference type="InterPro" id="IPR051593">
    <property type="entry name" value="Ergosterol_Biosynth_ERG27"/>
</dbReference>
<dbReference type="InterPro" id="IPR002347">
    <property type="entry name" value="SDR_fam"/>
</dbReference>
<comment type="pathway">
    <text evidence="1">Steroid biosynthesis; zymosterol biosynthesis; zymosterol from lanosterol: step 5/6.</text>
</comment>
<protein>
    <recommendedName>
        <fullName evidence="2">3beta-hydroxysteroid 3-dehydrogenase</fullName>
        <ecNumber evidence="2">1.1.1.270</ecNumber>
    </recommendedName>
</protein>
<sequence>MGSVLLTGANGSLAIPAVSYLLSKYPSCTAILTIRNVTEQGGTTARLRETIASFPHAHVSIRQLDLASLSSIQTFAAEVHADVVDGKLPPLIAIICNAYTWCINGGIQYSEDGFERSMAVNYLGHFALILRLLNNMDRSGRIMFLSSESHEPGRAGFEKYPPVLPGDLDLLVHPPPDRKGEEVGRGFLRYGLSKLATVMGMYELQRRLKTTEDFKEIAVIAMDPGGLLDSKTFAGPDVPALWTTIINVLNWLQPLLKLLKPTLRRTAHAAEDLIDLSIDPKFAGQEGHFEMNRKVASSPASMDESMQAALWTKTLEWSRIGQSNTALPLHTT</sequence>
<dbReference type="GO" id="GO:0000253">
    <property type="term" value="F:3-beta-hydroxysteroid 3-dehydrogenase (NADP+) activity"/>
    <property type="evidence" value="ECO:0007669"/>
    <property type="project" value="UniProtKB-EC"/>
</dbReference>
<proteinExistence type="predicted"/>
<keyword evidence="4" id="KW-1185">Reference proteome</keyword>
<dbReference type="GO" id="GO:0005741">
    <property type="term" value="C:mitochondrial outer membrane"/>
    <property type="evidence" value="ECO:0007669"/>
    <property type="project" value="TreeGrafter"/>
</dbReference>
<dbReference type="EMBL" id="ML977598">
    <property type="protein sequence ID" value="KAF1999179.1"/>
    <property type="molecule type" value="Genomic_DNA"/>
</dbReference>
<dbReference type="Proteomes" id="UP000799779">
    <property type="component" value="Unassembled WGS sequence"/>
</dbReference>
<dbReference type="InterPro" id="IPR036291">
    <property type="entry name" value="NAD(P)-bd_dom_sf"/>
</dbReference>
<dbReference type="GO" id="GO:0005811">
    <property type="term" value="C:lipid droplet"/>
    <property type="evidence" value="ECO:0007669"/>
    <property type="project" value="TreeGrafter"/>
</dbReference>
<evidence type="ECO:0000313" key="4">
    <source>
        <dbReference type="Proteomes" id="UP000799779"/>
    </source>
</evidence>
<dbReference type="GO" id="GO:0005789">
    <property type="term" value="C:endoplasmic reticulum membrane"/>
    <property type="evidence" value="ECO:0007669"/>
    <property type="project" value="TreeGrafter"/>
</dbReference>
<evidence type="ECO:0000256" key="1">
    <source>
        <dbReference type="ARBA" id="ARBA00023589"/>
    </source>
</evidence>
<evidence type="ECO:0000256" key="2">
    <source>
        <dbReference type="ARBA" id="ARBA00023621"/>
    </source>
</evidence>
<dbReference type="Pfam" id="PF00106">
    <property type="entry name" value="adh_short"/>
    <property type="match status" value="1"/>
</dbReference>
<dbReference type="Gene3D" id="3.40.50.720">
    <property type="entry name" value="NAD(P)-binding Rossmann-like Domain"/>
    <property type="match status" value="1"/>
</dbReference>
<dbReference type="PANTHER" id="PTHR43647:SF4">
    <property type="entry name" value="KETOREDUCTASE (KR) DOMAIN-CONTAINING PROTEIN"/>
    <property type="match status" value="1"/>
</dbReference>
<dbReference type="EC" id="1.1.1.270" evidence="2"/>
<gene>
    <name evidence="3" type="ORF">P154DRAFT_236534</name>
</gene>
<dbReference type="PANTHER" id="PTHR43647">
    <property type="entry name" value="DEHYDROGENASE"/>
    <property type="match status" value="1"/>
</dbReference>
<accession>A0A6A5WEF5</accession>
<dbReference type="AlphaFoldDB" id="A0A6A5WEF5"/>
<dbReference type="OrthoDB" id="191139at2759"/>